<dbReference type="RefSeq" id="XP_033391236.1">
    <property type="nucleotide sequence ID" value="XM_033541510.1"/>
</dbReference>
<dbReference type="Proteomes" id="UP000799438">
    <property type="component" value="Unassembled WGS sequence"/>
</dbReference>
<evidence type="ECO:0000256" key="1">
    <source>
        <dbReference type="SAM" id="MobiDB-lite"/>
    </source>
</evidence>
<dbReference type="GeneID" id="54299006"/>
<dbReference type="InterPro" id="IPR039601">
    <property type="entry name" value="Rrn5"/>
</dbReference>
<sequence length="490" mass="54912">MYQHNWDSELEKQKYGDQWLLTESIATSIDSFLANNGALEEENTVGSRKFAGQNSEEHERQDVKEGSDIAADAVPAAHLLDLSTWLNLSDRVFMNAGGQRKDENWSSLTEDDEELGIFHSAFADFHKLAVSVTRRLVHVSLNQATSRLRARDKPYHEPTSEPSVRKQDVITALDILNMPKNAREFWIRAPRRSGVLVYSKLSQLKDEDLKTLTYDEVERKLEGKPGRPHKSTTTQNGGNGVPADAESDSDAISQSDGAEDDMEDDESCDITQEEYAEQRDQEQSQLEELQLWEILGQPRPSTLALVAGKLPRRPPIDRKVGGELSDWRDLVDYKSEWERYGATVPEERFKETYQRMQRARGAASRTRRGSSRLLQAVEALDATGVDAMDADGNFLLGERATEVPQTTDEEDLEEQPTSSEEEAENTVAGTKEEEDDDADGRKDQGLPIRRTLQPRHARDSAASSMAALPPYSEVEESSGDEYQHDGNGSP</sequence>
<reference evidence="2" key="1">
    <citation type="journal article" date="2020" name="Stud. Mycol.">
        <title>101 Dothideomycetes genomes: a test case for predicting lifestyles and emergence of pathogens.</title>
        <authorList>
            <person name="Haridas S."/>
            <person name="Albert R."/>
            <person name="Binder M."/>
            <person name="Bloem J."/>
            <person name="Labutti K."/>
            <person name="Salamov A."/>
            <person name="Andreopoulos B."/>
            <person name="Baker S."/>
            <person name="Barry K."/>
            <person name="Bills G."/>
            <person name="Bluhm B."/>
            <person name="Cannon C."/>
            <person name="Castanera R."/>
            <person name="Culley D."/>
            <person name="Daum C."/>
            <person name="Ezra D."/>
            <person name="Gonzalez J."/>
            <person name="Henrissat B."/>
            <person name="Kuo A."/>
            <person name="Liang C."/>
            <person name="Lipzen A."/>
            <person name="Lutzoni F."/>
            <person name="Magnuson J."/>
            <person name="Mondo S."/>
            <person name="Nolan M."/>
            <person name="Ohm R."/>
            <person name="Pangilinan J."/>
            <person name="Park H.-J."/>
            <person name="Ramirez L."/>
            <person name="Alfaro M."/>
            <person name="Sun H."/>
            <person name="Tritt A."/>
            <person name="Yoshinaga Y."/>
            <person name="Zwiers L.-H."/>
            <person name="Turgeon B."/>
            <person name="Goodwin S."/>
            <person name="Spatafora J."/>
            <person name="Crous P."/>
            <person name="Grigoriev I."/>
        </authorList>
    </citation>
    <scope>NUCLEOTIDE SEQUENCE</scope>
    <source>
        <strain evidence="2">CBS 121167</strain>
    </source>
</reference>
<dbReference type="PANTHER" id="PTHR28079">
    <property type="entry name" value="RNA POLYMERASE I-SPECIFIC TRANSCRIPTION INITIATION FACTOR RRN5"/>
    <property type="match status" value="1"/>
</dbReference>
<dbReference type="GO" id="GO:0000500">
    <property type="term" value="C:RNA polymerase I upstream activating factor complex"/>
    <property type="evidence" value="ECO:0007669"/>
    <property type="project" value="InterPro"/>
</dbReference>
<feature type="region of interest" description="Disordered" evidence="1">
    <location>
        <begin position="393"/>
        <end position="490"/>
    </location>
</feature>
<accession>A0A6A6AW83</accession>
<name>A0A6A6AW83_9PEZI</name>
<organism evidence="2 3">
    <name type="scientific">Aplosporella prunicola CBS 121167</name>
    <dbReference type="NCBI Taxonomy" id="1176127"/>
    <lineage>
        <taxon>Eukaryota</taxon>
        <taxon>Fungi</taxon>
        <taxon>Dikarya</taxon>
        <taxon>Ascomycota</taxon>
        <taxon>Pezizomycotina</taxon>
        <taxon>Dothideomycetes</taxon>
        <taxon>Dothideomycetes incertae sedis</taxon>
        <taxon>Botryosphaeriales</taxon>
        <taxon>Aplosporellaceae</taxon>
        <taxon>Aplosporella</taxon>
    </lineage>
</organism>
<dbReference type="AlphaFoldDB" id="A0A6A6AW83"/>
<evidence type="ECO:0000313" key="3">
    <source>
        <dbReference type="Proteomes" id="UP000799438"/>
    </source>
</evidence>
<dbReference type="OrthoDB" id="2240312at2759"/>
<feature type="compositionally biased region" description="Acidic residues" evidence="1">
    <location>
        <begin position="407"/>
        <end position="424"/>
    </location>
</feature>
<dbReference type="GO" id="GO:0001181">
    <property type="term" value="F:RNA polymerase I general transcription initiation factor activity"/>
    <property type="evidence" value="ECO:0007669"/>
    <property type="project" value="TreeGrafter"/>
</dbReference>
<feature type="region of interest" description="Disordered" evidence="1">
    <location>
        <begin position="44"/>
        <end position="63"/>
    </location>
</feature>
<feature type="region of interest" description="Disordered" evidence="1">
    <location>
        <begin position="219"/>
        <end position="267"/>
    </location>
</feature>
<dbReference type="GO" id="GO:0000182">
    <property type="term" value="F:rDNA binding"/>
    <property type="evidence" value="ECO:0007669"/>
    <property type="project" value="TreeGrafter"/>
</dbReference>
<keyword evidence="3" id="KW-1185">Reference proteome</keyword>
<proteinExistence type="predicted"/>
<dbReference type="GO" id="GO:0042790">
    <property type="term" value="P:nucleolar large rRNA transcription by RNA polymerase I"/>
    <property type="evidence" value="ECO:0007669"/>
    <property type="project" value="InterPro"/>
</dbReference>
<protein>
    <submittedName>
        <fullName evidence="2">Uncharacterized protein</fullName>
    </submittedName>
</protein>
<evidence type="ECO:0000313" key="2">
    <source>
        <dbReference type="EMBL" id="KAF2135518.1"/>
    </source>
</evidence>
<dbReference type="GO" id="GO:0006361">
    <property type="term" value="P:transcription initiation at RNA polymerase I promoter"/>
    <property type="evidence" value="ECO:0007669"/>
    <property type="project" value="TreeGrafter"/>
</dbReference>
<feature type="compositionally biased region" description="Acidic residues" evidence="1">
    <location>
        <begin position="257"/>
        <end position="267"/>
    </location>
</feature>
<dbReference type="PANTHER" id="PTHR28079:SF1">
    <property type="entry name" value="RNA POLYMERASE I-SPECIFIC TRANSCRIPTION INITIATION FACTOR RRN5"/>
    <property type="match status" value="1"/>
</dbReference>
<gene>
    <name evidence="2" type="ORF">K452DRAFT_293158</name>
</gene>
<dbReference type="EMBL" id="ML995575">
    <property type="protein sequence ID" value="KAF2135518.1"/>
    <property type="molecule type" value="Genomic_DNA"/>
</dbReference>